<sequence>MTPTGIFVKLFVKPVRRIITFELKNLFREETDTIVTPHPEKDIFKPPPKK</sequence>
<evidence type="ECO:0000313" key="2">
    <source>
        <dbReference type="Proteomes" id="UP001325680"/>
    </source>
</evidence>
<dbReference type="Proteomes" id="UP001325680">
    <property type="component" value="Chromosome"/>
</dbReference>
<name>A0ABZ0WBJ7_9BACT</name>
<gene>
    <name evidence="1" type="ORF">U0035_05115</name>
</gene>
<reference evidence="1 2" key="1">
    <citation type="submission" date="2023-12" db="EMBL/GenBank/DDBJ databases">
        <title>Genome sequencing and assembly of bacterial species from a model synthetic community.</title>
        <authorList>
            <person name="Hogle S.L."/>
        </authorList>
    </citation>
    <scope>NUCLEOTIDE SEQUENCE [LARGE SCALE GENOMIC DNA]</scope>
    <source>
        <strain evidence="1 2">HAMBI_3031</strain>
    </source>
</reference>
<dbReference type="RefSeq" id="WP_162817723.1">
    <property type="nucleotide sequence ID" value="NZ_CP139960.1"/>
</dbReference>
<proteinExistence type="predicted"/>
<organism evidence="1 2">
    <name type="scientific">Niabella yanshanensis</name>
    <dbReference type="NCBI Taxonomy" id="577386"/>
    <lineage>
        <taxon>Bacteria</taxon>
        <taxon>Pseudomonadati</taxon>
        <taxon>Bacteroidota</taxon>
        <taxon>Chitinophagia</taxon>
        <taxon>Chitinophagales</taxon>
        <taxon>Chitinophagaceae</taxon>
        <taxon>Niabella</taxon>
    </lineage>
</organism>
<accession>A0ABZ0WBJ7</accession>
<keyword evidence="2" id="KW-1185">Reference proteome</keyword>
<dbReference type="EMBL" id="CP139960">
    <property type="protein sequence ID" value="WQD39525.1"/>
    <property type="molecule type" value="Genomic_DNA"/>
</dbReference>
<protein>
    <submittedName>
        <fullName evidence="1">Uncharacterized protein</fullName>
    </submittedName>
</protein>
<evidence type="ECO:0000313" key="1">
    <source>
        <dbReference type="EMBL" id="WQD39525.1"/>
    </source>
</evidence>